<protein>
    <submittedName>
        <fullName evidence="1">Uncharacterized protein</fullName>
    </submittedName>
</protein>
<proteinExistence type="predicted"/>
<gene>
    <name evidence="1" type="ORF">MBM_04532</name>
</gene>
<dbReference type="KEGG" id="mbe:MBM_04532"/>
<sequence length="175" mass="19752">MGNKESHITPWILVHDSNKKCLLTTLILYAVEMFTNSSLRRRLKLELGYLGDSTTLPSPLARLRSKKDFYLPETLYPAAQTRKTRLPSCLMAPTSSRSTIGYPSSTHNPPIRASTSVFCTERPKRSSKSENSIERLWDSSTVAPPASQLWMRAVIARHHMIETIPVVISLGTQRR</sequence>
<evidence type="ECO:0000313" key="1">
    <source>
        <dbReference type="EMBL" id="EKD16955.1"/>
    </source>
</evidence>
<dbReference type="InParanoid" id="K1WH79"/>
<dbReference type="EMBL" id="JH921437">
    <property type="protein sequence ID" value="EKD16955.1"/>
    <property type="molecule type" value="Genomic_DNA"/>
</dbReference>
<reference evidence="1 2" key="1">
    <citation type="journal article" date="2012" name="BMC Genomics">
        <title>Sequencing the genome of Marssonina brunnea reveals fungus-poplar co-evolution.</title>
        <authorList>
            <person name="Zhu S."/>
            <person name="Cao Y.-Z."/>
            <person name="Jiang C."/>
            <person name="Tan B.-Y."/>
            <person name="Wang Z."/>
            <person name="Feng S."/>
            <person name="Zhang L."/>
            <person name="Su X.-H."/>
            <person name="Brejova B."/>
            <person name="Vinar T."/>
            <person name="Xu M."/>
            <person name="Wang M.-X."/>
            <person name="Zhang S.-G."/>
            <person name="Huang M.-R."/>
            <person name="Wu R."/>
            <person name="Zhou Y."/>
        </authorList>
    </citation>
    <scope>NUCLEOTIDE SEQUENCE [LARGE SCALE GENOMIC DNA]</scope>
    <source>
        <strain evidence="1 2">MB_m1</strain>
    </source>
</reference>
<dbReference type="AlphaFoldDB" id="K1WH79"/>
<dbReference type="HOGENOM" id="CLU_1532917_0_0_1"/>
<organism evidence="1 2">
    <name type="scientific">Marssonina brunnea f. sp. multigermtubi (strain MB_m1)</name>
    <name type="common">Marssonina leaf spot fungus</name>
    <dbReference type="NCBI Taxonomy" id="1072389"/>
    <lineage>
        <taxon>Eukaryota</taxon>
        <taxon>Fungi</taxon>
        <taxon>Dikarya</taxon>
        <taxon>Ascomycota</taxon>
        <taxon>Pezizomycotina</taxon>
        <taxon>Leotiomycetes</taxon>
        <taxon>Helotiales</taxon>
        <taxon>Drepanopezizaceae</taxon>
        <taxon>Drepanopeziza</taxon>
    </lineage>
</organism>
<dbReference type="Proteomes" id="UP000006753">
    <property type="component" value="Unassembled WGS sequence"/>
</dbReference>
<name>K1WH79_MARBU</name>
<keyword evidence="2" id="KW-1185">Reference proteome</keyword>
<accession>K1WH79</accession>
<evidence type="ECO:0000313" key="2">
    <source>
        <dbReference type="Proteomes" id="UP000006753"/>
    </source>
</evidence>